<dbReference type="OrthoDB" id="1470350at2759"/>
<keyword evidence="4" id="KW-0560">Oxidoreductase</keyword>
<dbReference type="Proteomes" id="UP000789759">
    <property type="component" value="Unassembled WGS sequence"/>
</dbReference>
<feature type="transmembrane region" description="Helical" evidence="5">
    <location>
        <begin position="38"/>
        <end position="55"/>
    </location>
</feature>
<comment type="cofactor">
    <cofactor evidence="3">
        <name>heme</name>
        <dbReference type="ChEBI" id="CHEBI:30413"/>
    </cofactor>
</comment>
<comment type="caution">
    <text evidence="6">The sequence shown here is derived from an EMBL/GenBank/DDBJ whole genome shotgun (WGS) entry which is preliminary data.</text>
</comment>
<comment type="similarity">
    <text evidence="4">Belongs to the cytochrome P450 family.</text>
</comment>
<dbReference type="InterPro" id="IPR001128">
    <property type="entry name" value="Cyt_P450"/>
</dbReference>
<dbReference type="SUPFAM" id="SSF48264">
    <property type="entry name" value="Cytochrome P450"/>
    <property type="match status" value="1"/>
</dbReference>
<dbReference type="InterPro" id="IPR036396">
    <property type="entry name" value="Cyt_P450_sf"/>
</dbReference>
<dbReference type="PANTHER" id="PTHR24301">
    <property type="entry name" value="THROMBOXANE-A SYNTHASE"/>
    <property type="match status" value="1"/>
</dbReference>
<gene>
    <name evidence="6" type="ORF">CPELLU_LOCUS8477</name>
</gene>
<dbReference type="GO" id="GO:0020037">
    <property type="term" value="F:heme binding"/>
    <property type="evidence" value="ECO:0007669"/>
    <property type="project" value="InterPro"/>
</dbReference>
<reference evidence="6" key="1">
    <citation type="submission" date="2021-06" db="EMBL/GenBank/DDBJ databases">
        <authorList>
            <person name="Kallberg Y."/>
            <person name="Tangrot J."/>
            <person name="Rosling A."/>
        </authorList>
    </citation>
    <scope>NUCLEOTIDE SEQUENCE</scope>
    <source>
        <strain evidence="6">FL966</strain>
    </source>
</reference>
<dbReference type="AlphaFoldDB" id="A0A9N9DES4"/>
<dbReference type="GO" id="GO:0004497">
    <property type="term" value="F:monooxygenase activity"/>
    <property type="evidence" value="ECO:0007669"/>
    <property type="project" value="UniProtKB-KW"/>
</dbReference>
<keyword evidence="5" id="KW-1133">Transmembrane helix</keyword>
<dbReference type="PANTHER" id="PTHR24301:SF2">
    <property type="entry name" value="THROMBOXANE-A SYNTHASE"/>
    <property type="match status" value="1"/>
</dbReference>
<evidence type="ECO:0000256" key="2">
    <source>
        <dbReference type="ARBA" id="ARBA00023004"/>
    </source>
</evidence>
<dbReference type="CDD" id="cd00302">
    <property type="entry name" value="cytochrome_P450"/>
    <property type="match status" value="1"/>
</dbReference>
<feature type="binding site" description="axial binding residue" evidence="3">
    <location>
        <position position="516"/>
    </location>
    <ligand>
        <name>heme</name>
        <dbReference type="ChEBI" id="CHEBI:30413"/>
    </ligand>
    <ligandPart>
        <name>Fe</name>
        <dbReference type="ChEBI" id="CHEBI:18248"/>
    </ligandPart>
</feature>
<dbReference type="InterPro" id="IPR002401">
    <property type="entry name" value="Cyt_P450_E_grp-I"/>
</dbReference>
<protein>
    <submittedName>
        <fullName evidence="6">8397_t:CDS:1</fullName>
    </submittedName>
</protein>
<keyword evidence="1 3" id="KW-0479">Metal-binding</keyword>
<dbReference type="PROSITE" id="PS00086">
    <property type="entry name" value="CYTOCHROME_P450"/>
    <property type="match status" value="1"/>
</dbReference>
<evidence type="ECO:0000313" key="7">
    <source>
        <dbReference type="Proteomes" id="UP000789759"/>
    </source>
</evidence>
<organism evidence="6 7">
    <name type="scientific">Cetraspora pellucida</name>
    <dbReference type="NCBI Taxonomy" id="1433469"/>
    <lineage>
        <taxon>Eukaryota</taxon>
        <taxon>Fungi</taxon>
        <taxon>Fungi incertae sedis</taxon>
        <taxon>Mucoromycota</taxon>
        <taxon>Glomeromycotina</taxon>
        <taxon>Glomeromycetes</taxon>
        <taxon>Diversisporales</taxon>
        <taxon>Gigasporaceae</taxon>
        <taxon>Cetraspora</taxon>
    </lineage>
</organism>
<dbReference type="GO" id="GO:0016705">
    <property type="term" value="F:oxidoreductase activity, acting on paired donors, with incorporation or reduction of molecular oxygen"/>
    <property type="evidence" value="ECO:0007669"/>
    <property type="project" value="InterPro"/>
</dbReference>
<sequence length="570" mass="66380">MGNAHDMHMGLVLQKEDKCTKLKMAILEIIEAFSITDYLLIFALIFATYVFNFYYKYLTRPNPLHGPLPLPFIGNLHNMIFDLRSFYCKCQPNYGDICEIMFDGSRCIILSRPEYIEKLMSTCARRLPYYQGLDELGFSRHGIAGNDVYEIWKYNRQFFDHVLVSPRFRDYTVKSIIKLFEELRWYWQSLGMQSVPNNKNKNNWTLETDISEWFHAFANETISVIVTSERTYSIASYYNMQSTVKHEYSDALVEDGNKFVKALVDHIQALTFFMLVGKFLRHYVPIIKDMANFYLKNRDYIYEKLDRIIKTRREKIEAMPVGTEMGSDMLTSLITLNTEKDTDTAKIKTMDGMTYEPMPDEEIRSNLLEAIGGGSDSTGNTFCYITYYVCKHPNVKQKMISEIDSVFSKNSNISYLTRDDLLKLKYCEAIINEALRMIPVTNIVTRHMTEECEIAGYKWAPGTVFHINLAGVHSHPEVWPNPEVFDPDRFYNVDQDDKRLKNKYSLVTFGGGLRICPGRKLAMTQLLLWMSSVYRYYNVELVNMHEPLKIHSLSANNVPELKVRISPRIN</sequence>
<evidence type="ECO:0000313" key="6">
    <source>
        <dbReference type="EMBL" id="CAG8632901.1"/>
    </source>
</evidence>
<keyword evidence="5" id="KW-0472">Membrane</keyword>
<dbReference type="PRINTS" id="PR00463">
    <property type="entry name" value="EP450I"/>
</dbReference>
<keyword evidence="4" id="KW-0503">Monooxygenase</keyword>
<evidence type="ECO:0000256" key="1">
    <source>
        <dbReference type="ARBA" id="ARBA00022723"/>
    </source>
</evidence>
<dbReference type="EMBL" id="CAJVQA010006042">
    <property type="protein sequence ID" value="CAG8632901.1"/>
    <property type="molecule type" value="Genomic_DNA"/>
</dbReference>
<keyword evidence="3 4" id="KW-0349">Heme</keyword>
<evidence type="ECO:0000256" key="3">
    <source>
        <dbReference type="PIRSR" id="PIRSR602401-1"/>
    </source>
</evidence>
<keyword evidence="2 3" id="KW-0408">Iron</keyword>
<keyword evidence="7" id="KW-1185">Reference proteome</keyword>
<accession>A0A9N9DES4</accession>
<evidence type="ECO:0000256" key="5">
    <source>
        <dbReference type="SAM" id="Phobius"/>
    </source>
</evidence>
<name>A0A9N9DES4_9GLOM</name>
<evidence type="ECO:0000256" key="4">
    <source>
        <dbReference type="RuleBase" id="RU000461"/>
    </source>
</evidence>
<dbReference type="InterPro" id="IPR017972">
    <property type="entry name" value="Cyt_P450_CS"/>
</dbReference>
<proteinExistence type="inferred from homology"/>
<dbReference type="Pfam" id="PF00067">
    <property type="entry name" value="p450"/>
    <property type="match status" value="1"/>
</dbReference>
<dbReference type="PRINTS" id="PR00385">
    <property type="entry name" value="P450"/>
</dbReference>
<dbReference type="GO" id="GO:0005506">
    <property type="term" value="F:iron ion binding"/>
    <property type="evidence" value="ECO:0007669"/>
    <property type="project" value="InterPro"/>
</dbReference>
<dbReference type="Gene3D" id="1.10.630.10">
    <property type="entry name" value="Cytochrome P450"/>
    <property type="match status" value="1"/>
</dbReference>
<keyword evidence="5" id="KW-0812">Transmembrane</keyword>